<dbReference type="InterPro" id="IPR008816">
    <property type="entry name" value="Gly_zipper_2TM_dom"/>
</dbReference>
<keyword evidence="3" id="KW-1133">Transmembrane helix</keyword>
<dbReference type="PANTHER" id="PTHR35603:SF2">
    <property type="entry name" value="OUTER MEMBRANE LIPOPROTEIN"/>
    <property type="match status" value="1"/>
</dbReference>
<evidence type="ECO:0000259" key="4">
    <source>
        <dbReference type="Pfam" id="PF05433"/>
    </source>
</evidence>
<accession>A0A0E3BMD8</accession>
<feature type="domain" description="Glycine zipper 2TM" evidence="4">
    <location>
        <begin position="121"/>
        <end position="162"/>
    </location>
</feature>
<dbReference type="InterPro" id="IPR051407">
    <property type="entry name" value="Bact_OM_lipoprot/Surf_antigen"/>
</dbReference>
<keyword evidence="2 3" id="KW-0472">Membrane</keyword>
<name>A0A0E3BMD8_9BURK</name>
<dbReference type="PANTHER" id="PTHR35603">
    <property type="match status" value="1"/>
</dbReference>
<dbReference type="Proteomes" id="UP000029549">
    <property type="component" value="Unassembled WGS sequence"/>
</dbReference>
<dbReference type="Pfam" id="PF05433">
    <property type="entry name" value="Rick_17kDa_Anti"/>
    <property type="match status" value="1"/>
</dbReference>
<evidence type="ECO:0000256" key="1">
    <source>
        <dbReference type="ARBA" id="ARBA00004370"/>
    </source>
</evidence>
<evidence type="ECO:0000256" key="2">
    <source>
        <dbReference type="ARBA" id="ARBA00023136"/>
    </source>
</evidence>
<evidence type="ECO:0000313" key="5">
    <source>
        <dbReference type="EMBL" id="KGH04068.1"/>
    </source>
</evidence>
<keyword evidence="3" id="KW-0812">Transmembrane</keyword>
<feature type="transmembrane region" description="Helical" evidence="3">
    <location>
        <begin position="21"/>
        <end position="38"/>
    </location>
</feature>
<reference evidence="5 6" key="1">
    <citation type="submission" date="2013-09" db="EMBL/GenBank/DDBJ databases">
        <title>High correlation between genotypes and phenotypes of environmental bacteria Comamonas testosteroni strains.</title>
        <authorList>
            <person name="Liu L."/>
            <person name="Zhu W."/>
            <person name="Xia X."/>
            <person name="Xu B."/>
            <person name="Luo M."/>
            <person name="Wang G."/>
        </authorList>
    </citation>
    <scope>NUCLEOTIDE SEQUENCE [LARGE SCALE GENOMIC DNA]</scope>
    <source>
        <strain evidence="5 6">DF2</strain>
    </source>
</reference>
<keyword evidence="6" id="KW-1185">Reference proteome</keyword>
<proteinExistence type="predicted"/>
<gene>
    <name evidence="5" type="ORF">P608_24830</name>
</gene>
<dbReference type="GO" id="GO:0019867">
    <property type="term" value="C:outer membrane"/>
    <property type="evidence" value="ECO:0007669"/>
    <property type="project" value="InterPro"/>
</dbReference>
<comment type="subcellular location">
    <subcellularLocation>
        <location evidence="1">Membrane</location>
    </subcellularLocation>
</comment>
<dbReference type="EMBL" id="AWTP01000162">
    <property type="protein sequence ID" value="KGH04068.1"/>
    <property type="molecule type" value="Genomic_DNA"/>
</dbReference>
<evidence type="ECO:0000313" key="6">
    <source>
        <dbReference type="Proteomes" id="UP000029549"/>
    </source>
</evidence>
<dbReference type="AlphaFoldDB" id="A0A0E3BMD8"/>
<sequence>MECACANQEISMQINQRWGRLAMVSAIVAALSACAAYPQGGYQSGGYQGGYSQGAYSGSGYPGSTQAYPVGNNQVQTYPANNCGYNNPNCYSQQPQQYAQQGRVMNIETVRVQDGSGVGAGGAIAGGVIGGVLGNQVGKGSGRTLATIAGVAAGAFAGNAVQNSMGGGSVRDIYRVTVQLQDGSVRALDYQQPPQLSIGEYVRVEGNQIFRR</sequence>
<organism evidence="5 6">
    <name type="scientific">Comamonas thiooxydans</name>
    <dbReference type="NCBI Taxonomy" id="363952"/>
    <lineage>
        <taxon>Bacteria</taxon>
        <taxon>Pseudomonadati</taxon>
        <taxon>Pseudomonadota</taxon>
        <taxon>Betaproteobacteria</taxon>
        <taxon>Burkholderiales</taxon>
        <taxon>Comamonadaceae</taxon>
        <taxon>Comamonas</taxon>
    </lineage>
</organism>
<evidence type="ECO:0000256" key="3">
    <source>
        <dbReference type="SAM" id="Phobius"/>
    </source>
</evidence>
<protein>
    <recommendedName>
        <fullName evidence="4">Glycine zipper 2TM domain-containing protein</fullName>
    </recommendedName>
</protein>
<comment type="caution">
    <text evidence="5">The sequence shown here is derived from an EMBL/GenBank/DDBJ whole genome shotgun (WGS) entry which is preliminary data.</text>
</comment>